<dbReference type="HOGENOM" id="CLU_053163_2_0_1"/>
<dbReference type="InterPro" id="IPR001509">
    <property type="entry name" value="Epimerase_deHydtase"/>
</dbReference>
<dbReference type="RefSeq" id="XP_016624947.1">
    <property type="nucleotide sequence ID" value="XM_016759619.1"/>
</dbReference>
<dbReference type="Proteomes" id="UP000053789">
    <property type="component" value="Unassembled WGS sequence"/>
</dbReference>
<dbReference type="VEuPathDB" id="FungiDB:Z519_01862"/>
<dbReference type="GeneID" id="27694790"/>
<dbReference type="AlphaFoldDB" id="A0A0D2HXX6"/>
<evidence type="ECO:0000313" key="3">
    <source>
        <dbReference type="Proteomes" id="UP000053789"/>
    </source>
</evidence>
<accession>A0A0D2HXX6</accession>
<evidence type="ECO:0000259" key="1">
    <source>
        <dbReference type="Pfam" id="PF01370"/>
    </source>
</evidence>
<evidence type="ECO:0000313" key="2">
    <source>
        <dbReference type="EMBL" id="KIW98278.1"/>
    </source>
</evidence>
<dbReference type="OrthoDB" id="202470at2759"/>
<organism evidence="2 3">
    <name type="scientific">Cladophialophora bantiana (strain ATCC 10958 / CBS 173.52 / CDC B-1940 / NIH 8579)</name>
    <name type="common">Xylohypha bantiana</name>
    <dbReference type="NCBI Taxonomy" id="1442370"/>
    <lineage>
        <taxon>Eukaryota</taxon>
        <taxon>Fungi</taxon>
        <taxon>Dikarya</taxon>
        <taxon>Ascomycota</taxon>
        <taxon>Pezizomycotina</taxon>
        <taxon>Eurotiomycetes</taxon>
        <taxon>Chaetothyriomycetidae</taxon>
        <taxon>Chaetothyriales</taxon>
        <taxon>Herpotrichiellaceae</taxon>
        <taxon>Cladophialophora</taxon>
    </lineage>
</organism>
<dbReference type="PANTHER" id="PTHR43103:SF6">
    <property type="entry name" value="PUTATIVE-RELATED"/>
    <property type="match status" value="1"/>
</dbReference>
<feature type="domain" description="NAD-dependent epimerase/dehydratase" evidence="1">
    <location>
        <begin position="5"/>
        <end position="195"/>
    </location>
</feature>
<dbReference type="Pfam" id="PF01370">
    <property type="entry name" value="Epimerase"/>
    <property type="match status" value="1"/>
</dbReference>
<protein>
    <recommendedName>
        <fullName evidence="1">NAD-dependent epimerase/dehydratase domain-containing protein</fullName>
    </recommendedName>
</protein>
<dbReference type="EMBL" id="KN846981">
    <property type="protein sequence ID" value="KIW98278.1"/>
    <property type="molecule type" value="Genomic_DNA"/>
</dbReference>
<dbReference type="Gene3D" id="3.40.50.720">
    <property type="entry name" value="NAD(P)-binding Rossmann-like Domain"/>
    <property type="match status" value="1"/>
</dbReference>
<proteinExistence type="predicted"/>
<name>A0A0D2HXX6_CLAB1</name>
<keyword evidence="3" id="KW-1185">Reference proteome</keyword>
<reference evidence="2" key="1">
    <citation type="submission" date="2015-01" db="EMBL/GenBank/DDBJ databases">
        <title>The Genome Sequence of Cladophialophora bantiana CBS 173.52.</title>
        <authorList>
            <consortium name="The Broad Institute Genomics Platform"/>
            <person name="Cuomo C."/>
            <person name="de Hoog S."/>
            <person name="Gorbushina A."/>
            <person name="Stielow B."/>
            <person name="Teixiera M."/>
            <person name="Abouelleil A."/>
            <person name="Chapman S.B."/>
            <person name="Priest M."/>
            <person name="Young S.K."/>
            <person name="Wortman J."/>
            <person name="Nusbaum C."/>
            <person name="Birren B."/>
        </authorList>
    </citation>
    <scope>NUCLEOTIDE SEQUENCE [LARGE SCALE GENOMIC DNA]</scope>
    <source>
        <strain evidence="2">CBS 173.52</strain>
    </source>
</reference>
<dbReference type="InterPro" id="IPR036291">
    <property type="entry name" value="NAD(P)-bd_dom_sf"/>
</dbReference>
<dbReference type="PANTHER" id="PTHR43103">
    <property type="entry name" value="NUCLEOSIDE-DIPHOSPHATE-SUGAR EPIMERASE"/>
    <property type="match status" value="1"/>
</dbReference>
<dbReference type="SUPFAM" id="SSF51735">
    <property type="entry name" value="NAD(P)-binding Rossmann-fold domains"/>
    <property type="match status" value="1"/>
</dbReference>
<gene>
    <name evidence="2" type="ORF">Z519_01862</name>
</gene>
<sequence>MAKKIIVTGGSGHAGRHIVAFLLDQGHEILNLDLIPLPEALAQRVHSMKVDLSDGGQVFSALSSHFKLTQPFHEPLRTPADAVIHLAGYPRNMLAPDSEIFKINVVSTYNVLEAACKLGIKKVILASSVCVYGVTYAEGDVDFPSFPVDEEVDTNPMDVYSIAKVCAEKVGRGYARRYGIDVYALRIGAVICPDDYTTLFKEYVNNPSDWKVHGWSYTDARDLGQMCHLCVAVDGLGFQVFNATNDQNTTTLKTTELLRRECPSTPFTREMLPREAPMSNRKIKNLLGFSQQHSWMDYYAA</sequence>
<dbReference type="CDD" id="cd08946">
    <property type="entry name" value="SDR_e"/>
    <property type="match status" value="1"/>
</dbReference>